<name>A0A955LJT5_UNCKA</name>
<evidence type="ECO:0000313" key="3">
    <source>
        <dbReference type="EMBL" id="MCA9391763.1"/>
    </source>
</evidence>
<protein>
    <submittedName>
        <fullName evidence="3">AAA family ATPase</fullName>
    </submittedName>
</protein>
<reference evidence="3" key="1">
    <citation type="submission" date="2020-04" db="EMBL/GenBank/DDBJ databases">
        <authorList>
            <person name="Zhang T."/>
        </authorList>
    </citation>
    <scope>NUCLEOTIDE SEQUENCE</scope>
    <source>
        <strain evidence="3">HKST-UBA03</strain>
    </source>
</reference>
<dbReference type="EMBL" id="JAGQKZ010000004">
    <property type="protein sequence ID" value="MCA9391763.1"/>
    <property type="molecule type" value="Genomic_DNA"/>
</dbReference>
<dbReference type="PANTHER" id="PTHR43718:SF2">
    <property type="entry name" value="LON PROTEASE HOMOLOG, MITOCHONDRIAL"/>
    <property type="match status" value="1"/>
</dbReference>
<comment type="caution">
    <text evidence="3">The sequence shown here is derived from an EMBL/GenBank/DDBJ whole genome shotgun (WGS) entry which is preliminary data.</text>
</comment>
<sequence length="390" mass="44041">MTAKSKDDNPVGDSPDNEMTNIDNDFLRSEDVEADEVKKLIATVQTVKLPPPLMAKVDRELRSLNRQYGEVGYNSAYDDAERYIDWITNLPWDKRSEDNLDIDVARDILETTHYGLDKIKERILEYIAVLRLQKMARDDKERQALVGEVQKQGEQAFPVLFLVGLPGIGKTSIAYTVAKAMNREFIRIPMGGMGSALQLRGESRITPEAEPGQVIKGLRRAQTKNPVILLDEIDRTAEQARSQIMGVLLELLDPEQNFEFTDYFINFPFDLSEVMFMASANNTAGISNAVLDRMELIKMPGYTDDEKIVIARDYLLPRQLKITGMPPDAITFAADVWPAITRPLGYDAGIRTMSRMINSVVRKAAMRMAEGRGEKFEITNENIKEFLPSV</sequence>
<dbReference type="GO" id="GO:0004176">
    <property type="term" value="F:ATP-dependent peptidase activity"/>
    <property type="evidence" value="ECO:0007669"/>
    <property type="project" value="InterPro"/>
</dbReference>
<dbReference type="SMART" id="SM00382">
    <property type="entry name" value="AAA"/>
    <property type="match status" value="1"/>
</dbReference>
<dbReference type="Gene3D" id="3.40.50.300">
    <property type="entry name" value="P-loop containing nucleotide triphosphate hydrolases"/>
    <property type="match status" value="1"/>
</dbReference>
<dbReference type="GO" id="GO:0004252">
    <property type="term" value="F:serine-type endopeptidase activity"/>
    <property type="evidence" value="ECO:0007669"/>
    <property type="project" value="InterPro"/>
</dbReference>
<feature type="region of interest" description="Disordered" evidence="1">
    <location>
        <begin position="1"/>
        <end position="24"/>
    </location>
</feature>
<feature type="domain" description="AAA+ ATPase" evidence="2">
    <location>
        <begin position="156"/>
        <end position="300"/>
    </location>
</feature>
<gene>
    <name evidence="3" type="ORF">KC614_00975</name>
</gene>
<accession>A0A955LJT5</accession>
<organism evidence="3 4">
    <name type="scientific">candidate division WWE3 bacterium</name>
    <dbReference type="NCBI Taxonomy" id="2053526"/>
    <lineage>
        <taxon>Bacteria</taxon>
        <taxon>Katanobacteria</taxon>
    </lineage>
</organism>
<dbReference type="InterPro" id="IPR003593">
    <property type="entry name" value="AAA+_ATPase"/>
</dbReference>
<dbReference type="InterPro" id="IPR027065">
    <property type="entry name" value="Lon_Prtase"/>
</dbReference>
<dbReference type="Proteomes" id="UP000751518">
    <property type="component" value="Unassembled WGS sequence"/>
</dbReference>
<dbReference type="AlphaFoldDB" id="A0A955LJT5"/>
<dbReference type="GO" id="GO:0006515">
    <property type="term" value="P:protein quality control for misfolded or incompletely synthesized proteins"/>
    <property type="evidence" value="ECO:0007669"/>
    <property type="project" value="TreeGrafter"/>
</dbReference>
<dbReference type="SUPFAM" id="SSF52540">
    <property type="entry name" value="P-loop containing nucleoside triphosphate hydrolases"/>
    <property type="match status" value="1"/>
</dbReference>
<dbReference type="InterPro" id="IPR003959">
    <property type="entry name" value="ATPase_AAA_core"/>
</dbReference>
<dbReference type="Gene3D" id="1.10.8.60">
    <property type="match status" value="1"/>
</dbReference>
<evidence type="ECO:0000259" key="2">
    <source>
        <dbReference type="SMART" id="SM00382"/>
    </source>
</evidence>
<evidence type="ECO:0000256" key="1">
    <source>
        <dbReference type="SAM" id="MobiDB-lite"/>
    </source>
</evidence>
<dbReference type="Pfam" id="PF00004">
    <property type="entry name" value="AAA"/>
    <property type="match status" value="1"/>
</dbReference>
<dbReference type="InterPro" id="IPR027417">
    <property type="entry name" value="P-loop_NTPase"/>
</dbReference>
<reference evidence="3" key="2">
    <citation type="journal article" date="2021" name="Microbiome">
        <title>Successional dynamics and alternative stable states in a saline activated sludge microbial community over 9 years.</title>
        <authorList>
            <person name="Wang Y."/>
            <person name="Ye J."/>
            <person name="Ju F."/>
            <person name="Liu L."/>
            <person name="Boyd J.A."/>
            <person name="Deng Y."/>
            <person name="Parks D.H."/>
            <person name="Jiang X."/>
            <person name="Yin X."/>
            <person name="Woodcroft B.J."/>
            <person name="Tyson G.W."/>
            <person name="Hugenholtz P."/>
            <person name="Polz M.F."/>
            <person name="Zhang T."/>
        </authorList>
    </citation>
    <scope>NUCLEOTIDE SEQUENCE</scope>
    <source>
        <strain evidence="3">HKST-UBA03</strain>
    </source>
</reference>
<dbReference type="PANTHER" id="PTHR43718">
    <property type="entry name" value="LON PROTEASE"/>
    <property type="match status" value="1"/>
</dbReference>
<proteinExistence type="predicted"/>
<evidence type="ECO:0000313" key="4">
    <source>
        <dbReference type="Proteomes" id="UP000751518"/>
    </source>
</evidence>
<dbReference type="GO" id="GO:0016887">
    <property type="term" value="F:ATP hydrolysis activity"/>
    <property type="evidence" value="ECO:0007669"/>
    <property type="project" value="InterPro"/>
</dbReference>
<dbReference type="GO" id="GO:0005524">
    <property type="term" value="F:ATP binding"/>
    <property type="evidence" value="ECO:0007669"/>
    <property type="project" value="InterPro"/>
</dbReference>